<comment type="caution">
    <text evidence="1">The sequence shown here is derived from an EMBL/GenBank/DDBJ whole genome shotgun (WGS) entry which is preliminary data.</text>
</comment>
<dbReference type="AlphaFoldDB" id="A0A074L038"/>
<dbReference type="Proteomes" id="UP000027821">
    <property type="component" value="Unassembled WGS sequence"/>
</dbReference>
<organism evidence="1 2">
    <name type="scientific">Anditalea andensis</name>
    <dbReference type="NCBI Taxonomy" id="1048983"/>
    <lineage>
        <taxon>Bacteria</taxon>
        <taxon>Pseudomonadati</taxon>
        <taxon>Bacteroidota</taxon>
        <taxon>Cytophagia</taxon>
        <taxon>Cytophagales</taxon>
        <taxon>Cytophagaceae</taxon>
        <taxon>Anditalea</taxon>
    </lineage>
</organism>
<proteinExistence type="predicted"/>
<dbReference type="STRING" id="1048983.EL17_10155"/>
<keyword evidence="2" id="KW-1185">Reference proteome</keyword>
<dbReference type="Gene3D" id="1.25.40.10">
    <property type="entry name" value="Tetratricopeptide repeat domain"/>
    <property type="match status" value="1"/>
</dbReference>
<dbReference type="InterPro" id="IPR011990">
    <property type="entry name" value="TPR-like_helical_dom_sf"/>
</dbReference>
<reference evidence="1 2" key="1">
    <citation type="submission" date="2014-04" db="EMBL/GenBank/DDBJ databases">
        <title>Characterization and application of a salt tolerant electro-active bacterium.</title>
        <authorList>
            <person name="Yang L."/>
            <person name="Wei S."/>
            <person name="Tay Q.X.M."/>
        </authorList>
    </citation>
    <scope>NUCLEOTIDE SEQUENCE [LARGE SCALE GENOMIC DNA]</scope>
    <source>
        <strain evidence="1 2">LY1</strain>
    </source>
</reference>
<accession>A0A074L038</accession>
<dbReference type="EMBL" id="JMIH01000018">
    <property type="protein sequence ID" value="KEO73855.1"/>
    <property type="molecule type" value="Genomic_DNA"/>
</dbReference>
<protein>
    <recommendedName>
        <fullName evidence="3">Enzyme of heme biosynthesis</fullName>
    </recommendedName>
</protein>
<dbReference type="RefSeq" id="WP_035073885.1">
    <property type="nucleotide sequence ID" value="NZ_JMIH01000018.1"/>
</dbReference>
<gene>
    <name evidence="1" type="ORF">EL17_10155</name>
</gene>
<evidence type="ECO:0000313" key="2">
    <source>
        <dbReference type="Proteomes" id="UP000027821"/>
    </source>
</evidence>
<dbReference type="eggNOG" id="COG3071">
    <property type="taxonomic scope" value="Bacteria"/>
</dbReference>
<sequence>MSNLNRIDQLLKFAEEEPNNPFNLYALALEYQNIDQGKADFYYDKLLKEHESYIPTYFHAAAFFVNQRSLVRAKQIYEKGILLSRQQNQHHALKELQNAYNNFLFEEDVD</sequence>
<evidence type="ECO:0008006" key="3">
    <source>
        <dbReference type="Google" id="ProtNLM"/>
    </source>
</evidence>
<dbReference type="OrthoDB" id="1524733at2"/>
<evidence type="ECO:0000313" key="1">
    <source>
        <dbReference type="EMBL" id="KEO73855.1"/>
    </source>
</evidence>
<name>A0A074L038_9BACT</name>